<dbReference type="PANTHER" id="PTHR45947:SF3">
    <property type="entry name" value="SULFOQUINOVOSYL TRANSFERASE SQD2"/>
    <property type="match status" value="1"/>
</dbReference>
<evidence type="ECO:0000259" key="1">
    <source>
        <dbReference type="Pfam" id="PF00534"/>
    </source>
</evidence>
<dbReference type="EMBL" id="LUUI01000116">
    <property type="protein sequence ID" value="OAI13771.1"/>
    <property type="molecule type" value="Genomic_DNA"/>
</dbReference>
<evidence type="ECO:0000313" key="3">
    <source>
        <dbReference type="EMBL" id="OAI13771.1"/>
    </source>
</evidence>
<dbReference type="InterPro" id="IPR028098">
    <property type="entry name" value="Glyco_trans_4-like_N"/>
</dbReference>
<accession>A0A177N7C7</accession>
<dbReference type="GO" id="GO:0016757">
    <property type="term" value="F:glycosyltransferase activity"/>
    <property type="evidence" value="ECO:0007669"/>
    <property type="project" value="InterPro"/>
</dbReference>
<dbReference type="Gene3D" id="3.40.50.2000">
    <property type="entry name" value="Glycogen Phosphorylase B"/>
    <property type="match status" value="2"/>
</dbReference>
<dbReference type="InterPro" id="IPR050194">
    <property type="entry name" value="Glycosyltransferase_grp1"/>
</dbReference>
<gene>
    <name evidence="3" type="ORF">A1359_11700</name>
</gene>
<reference evidence="3 4" key="1">
    <citation type="submission" date="2016-03" db="EMBL/GenBank/DDBJ databases">
        <authorList>
            <person name="Ploux O."/>
        </authorList>
    </citation>
    <scope>NUCLEOTIDE SEQUENCE [LARGE SCALE GENOMIC DNA]</scope>
    <source>
        <strain evidence="3 4">R-45370</strain>
    </source>
</reference>
<evidence type="ECO:0000259" key="2">
    <source>
        <dbReference type="Pfam" id="PF13439"/>
    </source>
</evidence>
<dbReference type="OrthoDB" id="9764577at2"/>
<sequence length="390" mass="44789">MTSDTLKNLKVLYCYSLKKNDGGNVHVQEFIHAFESLGNQIDVAFQNTISLEKPGQSMGLLKKVFTKLIWLFGNIQFFIKIFYKYLIKKPDVIIFRHTNNHVALLSQVLMKYLAPLVLEVNGISEMERNENTSSKRIIFDRFVLKIPKNIFVVSTQLKQYLVSHNYADDNKITVIENGVDITRFNPNISGESIRKRYGLEKSIVIGFVGTFKAWHGVYKILELAQEFREHSYKFVLVGDGECRASCEEYVNQNHLNNTVIFTGLVPHNSIPEYIAAMDILLAPFPRNYYESQKGFFGSALKIFEYMAMAKPVIAPPMGQIAEVISDKKSGRLIFSEDTIELKAELQKMCNDPDYRNYIGKNARQHVESHYTWKSNAEKVRQLCVESIVKP</sequence>
<dbReference type="PANTHER" id="PTHR45947">
    <property type="entry name" value="SULFOQUINOVOSYL TRANSFERASE SQD2"/>
    <property type="match status" value="1"/>
</dbReference>
<dbReference type="AlphaFoldDB" id="A0A177N7C7"/>
<evidence type="ECO:0008006" key="5">
    <source>
        <dbReference type="Google" id="ProtNLM"/>
    </source>
</evidence>
<dbReference type="InterPro" id="IPR001296">
    <property type="entry name" value="Glyco_trans_1"/>
</dbReference>
<name>A0A177N7C7_9GAMM</name>
<proteinExistence type="predicted"/>
<dbReference type="RefSeq" id="WP_066983964.1">
    <property type="nucleotide sequence ID" value="NZ_LUUI01000116.1"/>
</dbReference>
<dbReference type="Pfam" id="PF13439">
    <property type="entry name" value="Glyco_transf_4"/>
    <property type="match status" value="1"/>
</dbReference>
<feature type="domain" description="Glycosyltransferase subfamily 4-like N-terminal" evidence="2">
    <location>
        <begin position="21"/>
        <end position="183"/>
    </location>
</feature>
<protein>
    <recommendedName>
        <fullName evidence="5">Glycosyltransferase subfamily 4-like N-terminal domain-containing protein</fullName>
    </recommendedName>
</protein>
<feature type="domain" description="Glycosyl transferase family 1" evidence="1">
    <location>
        <begin position="192"/>
        <end position="364"/>
    </location>
</feature>
<dbReference type="STRING" id="980561.A1359_11700"/>
<dbReference type="Proteomes" id="UP000078476">
    <property type="component" value="Unassembled WGS sequence"/>
</dbReference>
<organism evidence="3 4">
    <name type="scientific">Methylomonas lenta</name>
    <dbReference type="NCBI Taxonomy" id="980561"/>
    <lineage>
        <taxon>Bacteria</taxon>
        <taxon>Pseudomonadati</taxon>
        <taxon>Pseudomonadota</taxon>
        <taxon>Gammaproteobacteria</taxon>
        <taxon>Methylococcales</taxon>
        <taxon>Methylococcaceae</taxon>
        <taxon>Methylomonas</taxon>
    </lineage>
</organism>
<dbReference type="SUPFAM" id="SSF53756">
    <property type="entry name" value="UDP-Glycosyltransferase/glycogen phosphorylase"/>
    <property type="match status" value="1"/>
</dbReference>
<comment type="caution">
    <text evidence="3">The sequence shown here is derived from an EMBL/GenBank/DDBJ whole genome shotgun (WGS) entry which is preliminary data.</text>
</comment>
<evidence type="ECO:0000313" key="4">
    <source>
        <dbReference type="Proteomes" id="UP000078476"/>
    </source>
</evidence>
<keyword evidence="4" id="KW-1185">Reference proteome</keyword>
<dbReference type="Pfam" id="PF00534">
    <property type="entry name" value="Glycos_transf_1"/>
    <property type="match status" value="1"/>
</dbReference>
<dbReference type="CDD" id="cd03801">
    <property type="entry name" value="GT4_PimA-like"/>
    <property type="match status" value="1"/>
</dbReference>